<evidence type="ECO:0000256" key="1">
    <source>
        <dbReference type="SAM" id="MobiDB-lite"/>
    </source>
</evidence>
<dbReference type="EMBL" id="KV426344">
    <property type="protein sequence ID" value="KZV82137.1"/>
    <property type="molecule type" value="Genomic_DNA"/>
</dbReference>
<keyword evidence="3" id="KW-1185">Reference proteome</keyword>
<feature type="compositionally biased region" description="Polar residues" evidence="1">
    <location>
        <begin position="49"/>
        <end position="61"/>
    </location>
</feature>
<dbReference type="AlphaFoldDB" id="A0A165CAV2"/>
<protein>
    <submittedName>
        <fullName evidence="2">Uncharacterized protein</fullName>
    </submittedName>
</protein>
<evidence type="ECO:0000313" key="3">
    <source>
        <dbReference type="Proteomes" id="UP000077266"/>
    </source>
</evidence>
<gene>
    <name evidence="2" type="ORF">EXIGLDRAFT_702935</name>
</gene>
<feature type="region of interest" description="Disordered" evidence="1">
    <location>
        <begin position="47"/>
        <end position="70"/>
    </location>
</feature>
<dbReference type="Proteomes" id="UP000077266">
    <property type="component" value="Unassembled WGS sequence"/>
</dbReference>
<name>A0A165CAV2_EXIGL</name>
<reference evidence="2 3" key="1">
    <citation type="journal article" date="2016" name="Mol. Biol. Evol.">
        <title>Comparative Genomics of Early-Diverging Mushroom-Forming Fungi Provides Insights into the Origins of Lignocellulose Decay Capabilities.</title>
        <authorList>
            <person name="Nagy L.G."/>
            <person name="Riley R."/>
            <person name="Tritt A."/>
            <person name="Adam C."/>
            <person name="Daum C."/>
            <person name="Floudas D."/>
            <person name="Sun H."/>
            <person name="Yadav J.S."/>
            <person name="Pangilinan J."/>
            <person name="Larsson K.H."/>
            <person name="Matsuura K."/>
            <person name="Barry K."/>
            <person name="Labutti K."/>
            <person name="Kuo R."/>
            <person name="Ohm R.A."/>
            <person name="Bhattacharya S.S."/>
            <person name="Shirouzu T."/>
            <person name="Yoshinaga Y."/>
            <person name="Martin F.M."/>
            <person name="Grigoriev I.V."/>
            <person name="Hibbett D.S."/>
        </authorList>
    </citation>
    <scope>NUCLEOTIDE SEQUENCE [LARGE SCALE GENOMIC DNA]</scope>
    <source>
        <strain evidence="2 3">HHB12029</strain>
    </source>
</reference>
<dbReference type="InParanoid" id="A0A165CAV2"/>
<proteinExistence type="predicted"/>
<organism evidence="2 3">
    <name type="scientific">Exidia glandulosa HHB12029</name>
    <dbReference type="NCBI Taxonomy" id="1314781"/>
    <lineage>
        <taxon>Eukaryota</taxon>
        <taxon>Fungi</taxon>
        <taxon>Dikarya</taxon>
        <taxon>Basidiomycota</taxon>
        <taxon>Agaricomycotina</taxon>
        <taxon>Agaricomycetes</taxon>
        <taxon>Auriculariales</taxon>
        <taxon>Exidiaceae</taxon>
        <taxon>Exidia</taxon>
    </lineage>
</organism>
<dbReference type="OrthoDB" id="2574468at2759"/>
<accession>A0A165CAV2</accession>
<evidence type="ECO:0000313" key="2">
    <source>
        <dbReference type="EMBL" id="KZV82137.1"/>
    </source>
</evidence>
<sequence length="161" mass="17418">MVKRKFSDELLDTSAAVQFPRQAKRQFSYNDLPSATMDVDMAMDCDASAHTSSSTPEQSPTALPAQGEAPSQYPAFDLYPLPSFAMDCDMGMQTNNTQPTTPVDDAKVGIMQPTTAHVGGSVHGPHCTSIPKLRLSCSAGLMGRRTMWTHCEQCGAIEMVE</sequence>